<evidence type="ECO:0000256" key="10">
    <source>
        <dbReference type="SAM" id="Phobius"/>
    </source>
</evidence>
<evidence type="ECO:0000256" key="2">
    <source>
        <dbReference type="ARBA" id="ARBA00022448"/>
    </source>
</evidence>
<dbReference type="GO" id="GO:0015192">
    <property type="term" value="F:L-phenylalanine transmembrane transporter activity"/>
    <property type="evidence" value="ECO:0007669"/>
    <property type="project" value="TreeGrafter"/>
</dbReference>
<reference evidence="14 16" key="2">
    <citation type="submission" date="2018-06" db="EMBL/GenBank/DDBJ databases">
        <authorList>
            <consortium name="IHU Genomes"/>
        </authorList>
    </citation>
    <scope>NUCLEOTIDE SEQUENCE [LARGE SCALE GENOMIC DNA]</scope>
    <source>
        <strain evidence="14 16">NEC25</strain>
    </source>
</reference>
<keyword evidence="15" id="KW-1185">Reference proteome</keyword>
<dbReference type="GO" id="GO:0005886">
    <property type="term" value="C:plasma membrane"/>
    <property type="evidence" value="ECO:0007669"/>
    <property type="project" value="UniProtKB-SubCell"/>
</dbReference>
<keyword evidence="4" id="KW-0997">Cell inner membrane</keyword>
<gene>
    <name evidence="14" type="primary">livH_1</name>
    <name evidence="11" type="synonym">livH</name>
    <name evidence="12" type="ORF">CNEO2_110015</name>
    <name evidence="11" type="ORF">CNEO_44709</name>
    <name evidence="14" type="ORF">CNEONATNEC25_00962</name>
    <name evidence="13" type="ORF">CQ394_15255</name>
</gene>
<dbReference type="GO" id="GO:0042941">
    <property type="term" value="P:D-alanine transmembrane transport"/>
    <property type="evidence" value="ECO:0007669"/>
    <property type="project" value="TreeGrafter"/>
</dbReference>
<dbReference type="InterPro" id="IPR001851">
    <property type="entry name" value="ABC_transp_permease"/>
</dbReference>
<dbReference type="GO" id="GO:0015190">
    <property type="term" value="F:L-leucine transmembrane transporter activity"/>
    <property type="evidence" value="ECO:0007669"/>
    <property type="project" value="TreeGrafter"/>
</dbReference>
<feature type="transmembrane region" description="Helical" evidence="10">
    <location>
        <begin position="142"/>
        <end position="161"/>
    </location>
</feature>
<feature type="transmembrane region" description="Helical" evidence="10">
    <location>
        <begin position="229"/>
        <end position="252"/>
    </location>
</feature>
<dbReference type="Gene3D" id="1.10.3470.10">
    <property type="entry name" value="ABC transporter involved in vitamin B12 uptake, BtuC"/>
    <property type="match status" value="1"/>
</dbReference>
<evidence type="ECO:0000256" key="9">
    <source>
        <dbReference type="ARBA" id="ARBA00037998"/>
    </source>
</evidence>
<reference evidence="13 15" key="1">
    <citation type="submission" date="2017-10" db="EMBL/GenBank/DDBJ databases">
        <title>Effective Description of Clostridium neonatale sp. nov. linked to necrotizing enterocolitis in neonates and a clarification of species assignable to the genus Clostridium (Prazmowski 1880) emend. Lawson and Rainey 2016.</title>
        <authorList>
            <person name="Bernard K."/>
            <person name="Burdz T."/>
            <person name="Wiebe D."/>
            <person name="Balcewich B."/>
            <person name="Alfa M."/>
            <person name="Bernier A.-M."/>
        </authorList>
    </citation>
    <scope>NUCLEOTIDE SEQUENCE [LARGE SCALE GENOMIC DNA]</scope>
    <source>
        <strain evidence="13 15">LCDC99A005</strain>
    </source>
</reference>
<reference evidence="12" key="4">
    <citation type="submission" date="2022-10" db="EMBL/GenBank/DDBJ databases">
        <authorList>
            <person name="Aires J."/>
            <person name="Mesa V."/>
        </authorList>
    </citation>
    <scope>NUCLEOTIDE SEQUENCE</scope>
    <source>
        <strain evidence="12">Clostridium neonatale JD116</strain>
    </source>
</reference>
<dbReference type="Proteomes" id="UP001189143">
    <property type="component" value="Unassembled WGS sequence"/>
</dbReference>
<keyword evidence="2" id="KW-0813">Transport</keyword>
<evidence type="ECO:0000256" key="4">
    <source>
        <dbReference type="ARBA" id="ARBA00022519"/>
    </source>
</evidence>
<dbReference type="GO" id="GO:0015808">
    <property type="term" value="P:L-alanine transport"/>
    <property type="evidence" value="ECO:0007669"/>
    <property type="project" value="TreeGrafter"/>
</dbReference>
<dbReference type="GO" id="GO:0005304">
    <property type="term" value="F:L-valine transmembrane transporter activity"/>
    <property type="evidence" value="ECO:0007669"/>
    <property type="project" value="TreeGrafter"/>
</dbReference>
<feature type="transmembrane region" description="Helical" evidence="10">
    <location>
        <begin position="52"/>
        <end position="79"/>
    </location>
</feature>
<feature type="transmembrane region" description="Helical" evidence="10">
    <location>
        <begin position="12"/>
        <end position="32"/>
    </location>
</feature>
<dbReference type="InterPro" id="IPR037294">
    <property type="entry name" value="ABC_BtuC-like"/>
</dbReference>
<keyword evidence="7 10" id="KW-1133">Transmembrane helix</keyword>
<evidence type="ECO:0000256" key="1">
    <source>
        <dbReference type="ARBA" id="ARBA00004651"/>
    </source>
</evidence>
<dbReference type="GO" id="GO:1903806">
    <property type="term" value="P:L-isoleucine import across plasma membrane"/>
    <property type="evidence" value="ECO:0007669"/>
    <property type="project" value="TreeGrafter"/>
</dbReference>
<keyword evidence="3" id="KW-1003">Cell membrane</keyword>
<dbReference type="EMBL" id="PDCJ01000002">
    <property type="protein sequence ID" value="PEG29995.1"/>
    <property type="molecule type" value="Genomic_DNA"/>
</dbReference>
<dbReference type="GeneID" id="68876305"/>
<organism evidence="13 15">
    <name type="scientific">Clostridium neonatale</name>
    <dbReference type="NCBI Taxonomy" id="137838"/>
    <lineage>
        <taxon>Bacteria</taxon>
        <taxon>Bacillati</taxon>
        <taxon>Bacillota</taxon>
        <taxon>Clostridia</taxon>
        <taxon>Eubacteriales</taxon>
        <taxon>Clostridiaceae</taxon>
        <taxon>Clostridium</taxon>
    </lineage>
</organism>
<evidence type="ECO:0000256" key="7">
    <source>
        <dbReference type="ARBA" id="ARBA00022989"/>
    </source>
</evidence>
<dbReference type="STRING" id="137838.GCA_001458595_01285"/>
<comment type="similarity">
    <text evidence="9">Belongs to the binding-protein-dependent transport system permease family. LivHM subfamily.</text>
</comment>
<evidence type="ECO:0000256" key="8">
    <source>
        <dbReference type="ARBA" id="ARBA00023136"/>
    </source>
</evidence>
<keyword evidence="6" id="KW-0029">Amino-acid transport</keyword>
<evidence type="ECO:0000256" key="5">
    <source>
        <dbReference type="ARBA" id="ARBA00022692"/>
    </source>
</evidence>
<dbReference type="Proteomes" id="UP000789738">
    <property type="component" value="Unassembled WGS sequence"/>
</dbReference>
<dbReference type="Proteomes" id="UP000431451">
    <property type="component" value="Unassembled WGS sequence"/>
</dbReference>
<dbReference type="RefSeq" id="WP_058294163.1">
    <property type="nucleotide sequence ID" value="NZ_CAKJVE010000004.1"/>
</dbReference>
<dbReference type="GO" id="GO:0015188">
    <property type="term" value="F:L-isoleucine transmembrane transporter activity"/>
    <property type="evidence" value="ECO:0007669"/>
    <property type="project" value="TreeGrafter"/>
</dbReference>
<dbReference type="EMBL" id="CAMTCP010000022">
    <property type="protein sequence ID" value="CAI3540420.1"/>
    <property type="molecule type" value="Genomic_DNA"/>
</dbReference>
<accession>A0A2A7ME76</accession>
<dbReference type="Pfam" id="PF02653">
    <property type="entry name" value="BPD_transp_2"/>
    <property type="match status" value="1"/>
</dbReference>
<dbReference type="AlphaFoldDB" id="A0A2A7ME76"/>
<evidence type="ECO:0000256" key="3">
    <source>
        <dbReference type="ARBA" id="ARBA00022475"/>
    </source>
</evidence>
<evidence type="ECO:0000313" key="15">
    <source>
        <dbReference type="Proteomes" id="UP000220840"/>
    </source>
</evidence>
<comment type="subcellular location">
    <subcellularLocation>
        <location evidence="1">Cell membrane</location>
        <topology evidence="1">Multi-pass membrane protein</topology>
    </subcellularLocation>
</comment>
<dbReference type="EMBL" id="CAKJVE010000004">
    <property type="protein sequence ID" value="CAG9710327.1"/>
    <property type="molecule type" value="Genomic_DNA"/>
</dbReference>
<dbReference type="PANTHER" id="PTHR11795">
    <property type="entry name" value="BRANCHED-CHAIN AMINO ACID TRANSPORT SYSTEM PERMEASE PROTEIN LIVH"/>
    <property type="match status" value="1"/>
</dbReference>
<sequence length="294" mass="31196">MNTLVQQIVNGICQGSVYALIAIGYTMVYGIIKLINFAHCDIYMFGAYAGYFAVSVCRFGFSGTLVFAMVACAALGMLIERVAYKPLRNSPKVTLFITTMGVELLLQNLIKTNVLAGPNTKSFPEILPLTSYKLGSIIISNYQIIAVLTTLLLCIILQFIIKKTSVGRAMRATSFDMDAAALMGINTNRVISLTFALGSLLAGTAGVLVGMLYPKLTPAMGVMPGLKSFVAAVLGGIGIIPGAMVGGIIMGLIETLSKVYISSGLSDAIAFSILIIILLVKPDGLFGKNAREKV</sequence>
<evidence type="ECO:0000313" key="14">
    <source>
        <dbReference type="EMBL" id="VCT83366.1"/>
    </source>
</evidence>
<dbReference type="OrthoDB" id="9807115at2"/>
<keyword evidence="8 10" id="KW-0472">Membrane</keyword>
<protein>
    <submittedName>
        <fullName evidence="13">Branched-chain amino acid ABC transporter permease</fullName>
    </submittedName>
    <submittedName>
        <fullName evidence="11">High-affinity branched-chain amino acid ABC transporter, permease component (LIV-I protein H)</fullName>
    </submittedName>
    <submittedName>
        <fullName evidence="14">High-affinity branched-chain amino acid transport system permease protein LivH</fullName>
    </submittedName>
</protein>
<keyword evidence="5 10" id="KW-0812">Transmembrane</keyword>
<evidence type="ECO:0000313" key="16">
    <source>
        <dbReference type="Proteomes" id="UP000431451"/>
    </source>
</evidence>
<evidence type="ECO:0000256" key="6">
    <source>
        <dbReference type="ARBA" id="ARBA00022970"/>
    </source>
</evidence>
<feature type="transmembrane region" description="Helical" evidence="10">
    <location>
        <begin position="190"/>
        <end position="209"/>
    </location>
</feature>
<dbReference type="PANTHER" id="PTHR11795:SF371">
    <property type="entry name" value="HIGH-AFFINITY BRANCHED-CHAIN AMINO ACID TRANSPORT SYSTEM PERMEASE PROTEIN LIVH"/>
    <property type="match status" value="1"/>
</dbReference>
<reference evidence="11" key="3">
    <citation type="submission" date="2021-10" db="EMBL/GenBank/DDBJ databases">
        <authorList>
            <person name="Mesa V."/>
        </authorList>
    </citation>
    <scope>NUCLEOTIDE SEQUENCE</scope>
    <source>
        <strain evidence="11">CC3_PB</strain>
    </source>
</reference>
<proteinExistence type="inferred from homology"/>
<name>A0A2A7ME76_9CLOT</name>
<evidence type="ECO:0000313" key="13">
    <source>
        <dbReference type="EMBL" id="PEG29995.1"/>
    </source>
</evidence>
<evidence type="ECO:0000313" key="12">
    <source>
        <dbReference type="EMBL" id="CAI3540420.1"/>
    </source>
</evidence>
<dbReference type="CDD" id="cd06582">
    <property type="entry name" value="TM_PBP1_LivH_like"/>
    <property type="match status" value="1"/>
</dbReference>
<dbReference type="InterPro" id="IPR052157">
    <property type="entry name" value="BCAA_transport_permease"/>
</dbReference>
<dbReference type="EMBL" id="UWJD01000001">
    <property type="protein sequence ID" value="VCT83366.1"/>
    <property type="molecule type" value="Genomic_DNA"/>
</dbReference>
<feature type="transmembrane region" description="Helical" evidence="10">
    <location>
        <begin position="259"/>
        <end position="280"/>
    </location>
</feature>
<evidence type="ECO:0000313" key="11">
    <source>
        <dbReference type="EMBL" id="CAG9710327.1"/>
    </source>
</evidence>
<dbReference type="Proteomes" id="UP000220840">
    <property type="component" value="Unassembled WGS sequence"/>
</dbReference>